<dbReference type="GO" id="GO:0008654">
    <property type="term" value="P:phospholipid biosynthetic process"/>
    <property type="evidence" value="ECO:0007669"/>
    <property type="project" value="UniProtKB-KW"/>
</dbReference>
<evidence type="ECO:0000256" key="5">
    <source>
        <dbReference type="ARBA" id="ARBA00023027"/>
    </source>
</evidence>
<comment type="function">
    <text evidence="13">Catalyzes the reduction of the glycolytic intermediate dihydroxyacetone phosphate (DHAP) to sn-glycerol 3-phosphate (G3P), the key precursor for phospholipid synthesis.</text>
</comment>
<feature type="binding site" evidence="13">
    <location>
        <position position="118"/>
    </location>
    <ligand>
        <name>NADPH</name>
        <dbReference type="ChEBI" id="CHEBI:57783"/>
    </ligand>
</feature>
<dbReference type="NCBIfam" id="NF000941">
    <property type="entry name" value="PRK00094.1-3"/>
    <property type="match status" value="1"/>
</dbReference>
<dbReference type="EMBL" id="SRIB01000011">
    <property type="protein sequence ID" value="TFZ39554.1"/>
    <property type="molecule type" value="Genomic_DNA"/>
</dbReference>
<evidence type="ECO:0000259" key="19">
    <source>
        <dbReference type="Pfam" id="PF07479"/>
    </source>
</evidence>
<comment type="catalytic activity">
    <reaction evidence="13">
        <text>sn-glycerol 3-phosphate + NAD(+) = dihydroxyacetone phosphate + NADH + H(+)</text>
        <dbReference type="Rhea" id="RHEA:11092"/>
        <dbReference type="ChEBI" id="CHEBI:15378"/>
        <dbReference type="ChEBI" id="CHEBI:57540"/>
        <dbReference type="ChEBI" id="CHEBI:57597"/>
        <dbReference type="ChEBI" id="CHEBI:57642"/>
        <dbReference type="ChEBI" id="CHEBI:57945"/>
        <dbReference type="EC" id="1.1.1.94"/>
    </reaction>
</comment>
<dbReference type="EC" id="1.1.1.94" evidence="10 13"/>
<proteinExistence type="inferred from homology"/>
<dbReference type="AlphaFoldDB" id="A0A4Z0D4X6"/>
<dbReference type="FunFam" id="3.40.50.720:FF:000019">
    <property type="entry name" value="Glycerol-3-phosphate dehydrogenase [NAD(P)+]"/>
    <property type="match status" value="1"/>
</dbReference>
<feature type="active site" description="Proton acceptor" evidence="13 14">
    <location>
        <position position="201"/>
    </location>
</feature>
<evidence type="ECO:0000256" key="6">
    <source>
        <dbReference type="ARBA" id="ARBA00023098"/>
    </source>
</evidence>
<keyword evidence="21" id="KW-1185">Reference proteome</keyword>
<feature type="binding site" evidence="16">
    <location>
        <position position="265"/>
    </location>
    <ligand>
        <name>NAD(+)</name>
        <dbReference type="ChEBI" id="CHEBI:57540"/>
    </ligand>
</feature>
<evidence type="ECO:0000259" key="18">
    <source>
        <dbReference type="Pfam" id="PF01210"/>
    </source>
</evidence>
<dbReference type="Pfam" id="PF01210">
    <property type="entry name" value="NAD_Gly3P_dh_N"/>
    <property type="match status" value="1"/>
</dbReference>
<feature type="binding site" evidence="13">
    <location>
        <position position="61"/>
    </location>
    <ligand>
        <name>NADPH</name>
        <dbReference type="ChEBI" id="CHEBI:57783"/>
    </ligand>
</feature>
<feature type="binding site" evidence="13">
    <location>
        <position position="265"/>
    </location>
    <ligand>
        <name>NADPH</name>
        <dbReference type="ChEBI" id="CHEBI:57783"/>
    </ligand>
</feature>
<dbReference type="InterPro" id="IPR006168">
    <property type="entry name" value="G3P_DH_NAD-dep"/>
</dbReference>
<keyword evidence="8 13" id="KW-1208">Phospholipid metabolism</keyword>
<evidence type="ECO:0000256" key="4">
    <source>
        <dbReference type="ARBA" id="ARBA00023002"/>
    </source>
</evidence>
<evidence type="ECO:0000313" key="21">
    <source>
        <dbReference type="Proteomes" id="UP000298381"/>
    </source>
</evidence>
<comment type="caution">
    <text evidence="13">Lacks conserved residue(s) required for the propagation of feature annotation.</text>
</comment>
<dbReference type="GO" id="GO:0005829">
    <property type="term" value="C:cytosol"/>
    <property type="evidence" value="ECO:0007669"/>
    <property type="project" value="TreeGrafter"/>
</dbReference>
<feature type="binding site" evidence="13">
    <location>
        <position position="254"/>
    </location>
    <ligand>
        <name>sn-glycerol 3-phosphate</name>
        <dbReference type="ChEBI" id="CHEBI:57597"/>
    </ligand>
</feature>
<dbReference type="NCBIfam" id="NF000940">
    <property type="entry name" value="PRK00094.1-2"/>
    <property type="match status" value="1"/>
</dbReference>
<keyword evidence="4 13" id="KW-0560">Oxidoreductase</keyword>
<organism evidence="20 21">
    <name type="scientific">Soehngenia longivitae</name>
    <dbReference type="NCBI Taxonomy" id="2562294"/>
    <lineage>
        <taxon>Bacteria</taxon>
        <taxon>Bacillati</taxon>
        <taxon>Bacillota</taxon>
        <taxon>Tissierellia</taxon>
        <taxon>Tissierellales</taxon>
        <taxon>Tissierellaceae</taxon>
        <taxon>Soehngenia</taxon>
    </lineage>
</organism>
<dbReference type="Gene3D" id="3.40.50.720">
    <property type="entry name" value="NAD(P)-binding Rossmann-like Domain"/>
    <property type="match status" value="1"/>
</dbReference>
<feature type="binding site" evidence="13">
    <location>
        <position position="266"/>
    </location>
    <ligand>
        <name>sn-glycerol 3-phosphate</name>
        <dbReference type="ChEBI" id="CHEBI:57597"/>
    </ligand>
</feature>
<evidence type="ECO:0000256" key="15">
    <source>
        <dbReference type="PIRSR" id="PIRSR000114-2"/>
    </source>
</evidence>
<dbReference type="InterPro" id="IPR008927">
    <property type="entry name" value="6-PGluconate_DH-like_C_sf"/>
</dbReference>
<dbReference type="Pfam" id="PF07479">
    <property type="entry name" value="NAD_Gly3P_dh_C"/>
    <property type="match status" value="1"/>
</dbReference>
<evidence type="ECO:0000256" key="13">
    <source>
        <dbReference type="HAMAP-Rule" id="MF_00394"/>
    </source>
</evidence>
<feature type="binding site" evidence="13">
    <location>
        <position position="201"/>
    </location>
    <ligand>
        <name>sn-glycerol 3-phosphate</name>
        <dbReference type="ChEBI" id="CHEBI:57597"/>
    </ligand>
</feature>
<feature type="binding site" evidence="15">
    <location>
        <begin position="265"/>
        <end position="266"/>
    </location>
    <ligand>
        <name>substrate</name>
    </ligand>
</feature>
<keyword evidence="13" id="KW-0963">Cytoplasm</keyword>
<feature type="binding site" evidence="13">
    <location>
        <position position="148"/>
    </location>
    <ligand>
        <name>sn-glycerol 3-phosphate</name>
        <dbReference type="ChEBI" id="CHEBI:57597"/>
    </ligand>
</feature>
<dbReference type="InterPro" id="IPR011128">
    <property type="entry name" value="G3P_DH_NAD-dep_N"/>
</dbReference>
<dbReference type="PROSITE" id="PS00957">
    <property type="entry name" value="NAD_G3PDH"/>
    <property type="match status" value="1"/>
</dbReference>
<keyword evidence="6 13" id="KW-0443">Lipid metabolism</keyword>
<name>A0A4Z0D4X6_9FIRM</name>
<feature type="binding site" evidence="15">
    <location>
        <position position="118"/>
    </location>
    <ligand>
        <name>substrate</name>
    </ligand>
</feature>
<dbReference type="Proteomes" id="UP000298381">
    <property type="component" value="Unassembled WGS sequence"/>
</dbReference>
<dbReference type="GO" id="GO:0141152">
    <property type="term" value="F:glycerol-3-phosphate dehydrogenase (NAD+) activity"/>
    <property type="evidence" value="ECO:0007669"/>
    <property type="project" value="RHEA"/>
</dbReference>
<feature type="domain" description="Glycerol-3-phosphate dehydrogenase NAD-dependent N-terminal" evidence="18">
    <location>
        <begin position="16"/>
        <end position="170"/>
    </location>
</feature>
<dbReference type="GO" id="GO:0051287">
    <property type="term" value="F:NAD binding"/>
    <property type="evidence" value="ECO:0007669"/>
    <property type="project" value="InterPro"/>
</dbReference>
<evidence type="ECO:0000256" key="9">
    <source>
        <dbReference type="ARBA" id="ARBA00052716"/>
    </source>
</evidence>
<evidence type="ECO:0000256" key="2">
    <source>
        <dbReference type="ARBA" id="ARBA00022516"/>
    </source>
</evidence>
<comment type="similarity">
    <text evidence="1 13 17">Belongs to the NAD-dependent glycerol-3-phosphate dehydrogenase family.</text>
</comment>
<evidence type="ECO:0000256" key="1">
    <source>
        <dbReference type="ARBA" id="ARBA00011009"/>
    </source>
</evidence>
<feature type="binding site" evidence="16">
    <location>
        <position position="150"/>
    </location>
    <ligand>
        <name>NAD(+)</name>
        <dbReference type="ChEBI" id="CHEBI:57540"/>
    </ligand>
</feature>
<dbReference type="FunFam" id="1.10.1040.10:FF:000001">
    <property type="entry name" value="Glycerol-3-phosphate dehydrogenase [NAD(P)+]"/>
    <property type="match status" value="1"/>
</dbReference>
<dbReference type="Gene3D" id="1.10.1040.10">
    <property type="entry name" value="N-(1-d-carboxylethyl)-l-norvaline Dehydrogenase, domain 2"/>
    <property type="match status" value="1"/>
</dbReference>
<dbReference type="HAMAP" id="MF_00394">
    <property type="entry name" value="NAD_Glyc3P_dehydrog"/>
    <property type="match status" value="1"/>
</dbReference>
<dbReference type="InterPro" id="IPR006109">
    <property type="entry name" value="G3P_DH_NAD-dep_C"/>
</dbReference>
<feature type="binding site" evidence="13">
    <location>
        <position position="289"/>
    </location>
    <ligand>
        <name>NADPH</name>
        <dbReference type="ChEBI" id="CHEBI:57783"/>
    </ligand>
</feature>
<evidence type="ECO:0000256" key="8">
    <source>
        <dbReference type="ARBA" id="ARBA00023264"/>
    </source>
</evidence>
<keyword evidence="7 13" id="KW-0594">Phospholipid biosynthesis</keyword>
<dbReference type="GO" id="GO:0005975">
    <property type="term" value="P:carbohydrate metabolic process"/>
    <property type="evidence" value="ECO:0007669"/>
    <property type="project" value="InterPro"/>
</dbReference>
<dbReference type="PRINTS" id="PR00077">
    <property type="entry name" value="GPDHDRGNASE"/>
</dbReference>
<feature type="binding site" evidence="16">
    <location>
        <begin position="20"/>
        <end position="25"/>
    </location>
    <ligand>
        <name>NAD(+)</name>
        <dbReference type="ChEBI" id="CHEBI:57540"/>
    </ligand>
</feature>
<feature type="binding site" evidence="13">
    <location>
        <position position="24"/>
    </location>
    <ligand>
        <name>NADPH</name>
        <dbReference type="ChEBI" id="CHEBI:57783"/>
    </ligand>
</feature>
<comment type="caution">
    <text evidence="20">The sequence shown here is derived from an EMBL/GenBank/DDBJ whole genome shotgun (WGS) entry which is preliminary data.</text>
</comment>
<gene>
    <name evidence="13" type="primary">gpsA</name>
    <name evidence="20" type="ORF">E4100_07970</name>
</gene>
<dbReference type="GO" id="GO:0046168">
    <property type="term" value="P:glycerol-3-phosphate catabolic process"/>
    <property type="evidence" value="ECO:0007669"/>
    <property type="project" value="InterPro"/>
</dbReference>
<dbReference type="PANTHER" id="PTHR11728:SF1">
    <property type="entry name" value="GLYCEROL-3-PHOSPHATE DEHYDROGENASE [NAD(+)] 2, CHLOROPLASTIC"/>
    <property type="match status" value="1"/>
</dbReference>
<dbReference type="InterPro" id="IPR013328">
    <property type="entry name" value="6PGD_dom2"/>
</dbReference>
<dbReference type="PANTHER" id="PTHR11728">
    <property type="entry name" value="GLYCEROL-3-PHOSPHATE DEHYDROGENASE"/>
    <property type="match status" value="1"/>
</dbReference>
<comment type="subcellular location">
    <subcellularLocation>
        <location evidence="13">Cytoplasm</location>
    </subcellularLocation>
</comment>
<comment type="pathway">
    <text evidence="13">Membrane lipid metabolism; glycerophospholipid metabolism.</text>
</comment>
<keyword evidence="3 13" id="KW-0521">NADP</keyword>
<dbReference type="NCBIfam" id="NF000942">
    <property type="entry name" value="PRK00094.1-4"/>
    <property type="match status" value="1"/>
</dbReference>
<dbReference type="UniPathway" id="UPA00940"/>
<dbReference type="OrthoDB" id="9812273at2"/>
<evidence type="ECO:0000256" key="11">
    <source>
        <dbReference type="ARBA" id="ARBA00069372"/>
    </source>
</evidence>
<dbReference type="GO" id="GO:0046167">
    <property type="term" value="P:glycerol-3-phosphate biosynthetic process"/>
    <property type="evidence" value="ECO:0007669"/>
    <property type="project" value="UniProtKB-UniRule"/>
</dbReference>
<keyword evidence="2 13" id="KW-0444">Lipid biosynthesis</keyword>
<dbReference type="GO" id="GO:0141153">
    <property type="term" value="F:glycerol-3-phosphate dehydrogenase (NADP+) activity"/>
    <property type="evidence" value="ECO:0007669"/>
    <property type="project" value="RHEA"/>
</dbReference>
<evidence type="ECO:0000256" key="14">
    <source>
        <dbReference type="PIRSR" id="PIRSR000114-1"/>
    </source>
</evidence>
<reference evidence="20 21" key="1">
    <citation type="submission" date="2019-03" db="EMBL/GenBank/DDBJ databases">
        <title>Draft genome sequence data and analysis of a Fermenting Bacterium, Soehngenia longevitae strain 1933PT, isolated from petroleum reservoir in Azerbaijan.</title>
        <authorList>
            <person name="Grouzdev D.S."/>
            <person name="Bidzhieva S.K."/>
            <person name="Sokolova D.S."/>
            <person name="Tourova T.P."/>
            <person name="Poltaraus A.B."/>
            <person name="Nazina T.N."/>
        </authorList>
    </citation>
    <scope>NUCLEOTIDE SEQUENCE [LARGE SCALE GENOMIC DNA]</scope>
    <source>
        <strain evidence="20 21">1933P</strain>
    </source>
</reference>
<dbReference type="SUPFAM" id="SSF48179">
    <property type="entry name" value="6-phosphogluconate dehydrogenase C-terminal domain-like"/>
    <property type="match status" value="1"/>
</dbReference>
<evidence type="ECO:0000256" key="7">
    <source>
        <dbReference type="ARBA" id="ARBA00023209"/>
    </source>
</evidence>
<dbReference type="SUPFAM" id="SSF51735">
    <property type="entry name" value="NAD(P)-binding Rossmann-fold domains"/>
    <property type="match status" value="1"/>
</dbReference>
<feature type="binding site" evidence="13">
    <location>
        <position position="118"/>
    </location>
    <ligand>
        <name>sn-glycerol 3-phosphate</name>
        <dbReference type="ChEBI" id="CHEBI:57597"/>
    </ligand>
</feature>
<evidence type="ECO:0000256" key="3">
    <source>
        <dbReference type="ARBA" id="ARBA00022857"/>
    </source>
</evidence>
<evidence type="ECO:0000256" key="12">
    <source>
        <dbReference type="ARBA" id="ARBA00080511"/>
    </source>
</evidence>
<feature type="binding site" evidence="13">
    <location>
        <position position="146"/>
    </location>
    <ligand>
        <name>sn-glycerol 3-phosphate</name>
        <dbReference type="ChEBI" id="CHEBI:57597"/>
    </ligand>
</feature>
<feature type="binding site" evidence="13">
    <location>
        <position position="44"/>
    </location>
    <ligand>
        <name>NADPH</name>
        <dbReference type="ChEBI" id="CHEBI:57783"/>
    </ligand>
</feature>
<evidence type="ECO:0000256" key="16">
    <source>
        <dbReference type="PIRSR" id="PIRSR000114-3"/>
    </source>
</evidence>
<feature type="binding site" evidence="13">
    <location>
        <position position="150"/>
    </location>
    <ligand>
        <name>NADPH</name>
        <dbReference type="ChEBI" id="CHEBI:57783"/>
    </ligand>
</feature>
<feature type="binding site" evidence="13">
    <location>
        <position position="291"/>
    </location>
    <ligand>
        <name>NADPH</name>
        <dbReference type="ChEBI" id="CHEBI:57783"/>
    </ligand>
</feature>
<dbReference type="GO" id="GO:0006650">
    <property type="term" value="P:glycerophospholipid metabolic process"/>
    <property type="evidence" value="ECO:0007669"/>
    <property type="project" value="UniProtKB-UniRule"/>
</dbReference>
<sequence length="350" mass="37937">MVRKTNSEVNLVNDSISILGGGSWGCALASMLSKEGKDVTLWVRSHSQYEEMVKEKTNKKYLPGIIIPDSLKVTNDLEEAVVNRDIITLAVPTNNIRELLTTLKPIINKNQILVNLAKGIEENTDLRISDICNQILPDNKYCAISGPSHAEEVVINIPTAVVCASVDNKVAEYVQDIFTTSSFRIYTNQDLIGVELGGALKNIIALGAGISDGVGFGDNTKAALMTRGLYEIAKLGAAMGANPDTFSGLAGVGDLIVTCTSMHSRNRKAGILIGQGYSLTDATNKVGMVVEGVKTTKAAYHLSQKLNIEMPITNEIYSILYLGADVKISATRLMGREMKYERDILDFYKG</sequence>
<feature type="binding site" evidence="13">
    <location>
        <position position="23"/>
    </location>
    <ligand>
        <name>NADPH</name>
        <dbReference type="ChEBI" id="CHEBI:57783"/>
    </ligand>
</feature>
<evidence type="ECO:0000256" key="17">
    <source>
        <dbReference type="RuleBase" id="RU000437"/>
    </source>
</evidence>
<keyword evidence="5 13" id="KW-0520">NAD</keyword>
<evidence type="ECO:0000313" key="20">
    <source>
        <dbReference type="EMBL" id="TFZ39554.1"/>
    </source>
</evidence>
<protein>
    <recommendedName>
        <fullName evidence="11 13">Glycerol-3-phosphate dehydrogenase [NAD(P)+]</fullName>
        <ecNumber evidence="10 13">1.1.1.94</ecNumber>
    </recommendedName>
    <alternativeName>
        <fullName evidence="13">NAD(P)(+)-dependent glycerol-3-phosphate dehydrogenase</fullName>
    </alternativeName>
    <alternativeName>
        <fullName evidence="12 13">NAD(P)H-dependent dihydroxyacetone-phosphate reductase</fullName>
    </alternativeName>
</protein>
<keyword evidence="13" id="KW-0547">Nucleotide-binding</keyword>
<evidence type="ECO:0000256" key="10">
    <source>
        <dbReference type="ARBA" id="ARBA00066687"/>
    </source>
</evidence>
<accession>A0A4Z0D4X6</accession>
<feature type="binding site" evidence="13">
    <location>
        <position position="264"/>
    </location>
    <ligand>
        <name>sn-glycerol 3-phosphate</name>
        <dbReference type="ChEBI" id="CHEBI:57597"/>
    </ligand>
</feature>
<dbReference type="InterPro" id="IPR036291">
    <property type="entry name" value="NAD(P)-bd_dom_sf"/>
</dbReference>
<comment type="catalytic activity">
    <reaction evidence="9">
        <text>sn-glycerol 3-phosphate + NADP(+) = dihydroxyacetone phosphate + NADPH + H(+)</text>
        <dbReference type="Rhea" id="RHEA:11096"/>
        <dbReference type="ChEBI" id="CHEBI:15378"/>
        <dbReference type="ChEBI" id="CHEBI:57597"/>
        <dbReference type="ChEBI" id="CHEBI:57642"/>
        <dbReference type="ChEBI" id="CHEBI:57783"/>
        <dbReference type="ChEBI" id="CHEBI:58349"/>
        <dbReference type="EC" id="1.1.1.94"/>
    </reaction>
    <physiologicalReaction direction="right-to-left" evidence="9">
        <dbReference type="Rhea" id="RHEA:11098"/>
    </physiologicalReaction>
</comment>
<feature type="binding site" evidence="13">
    <location>
        <position position="265"/>
    </location>
    <ligand>
        <name>sn-glycerol 3-phosphate</name>
        <dbReference type="ChEBI" id="CHEBI:57597"/>
    </ligand>
</feature>
<dbReference type="PIRSF" id="PIRSF000114">
    <property type="entry name" value="Glycerol-3-P_dh"/>
    <property type="match status" value="1"/>
</dbReference>
<feature type="domain" description="Glycerol-3-phosphate dehydrogenase NAD-dependent C-terminal" evidence="19">
    <location>
        <begin position="190"/>
        <end position="327"/>
    </location>
</feature>